<evidence type="ECO:0000259" key="8">
    <source>
        <dbReference type="PROSITE" id="PS50053"/>
    </source>
</evidence>
<evidence type="ECO:0000256" key="7">
    <source>
        <dbReference type="SAM" id="MobiDB-lite"/>
    </source>
</evidence>
<dbReference type="InterPro" id="IPR045146">
    <property type="entry name" value="SF3A1"/>
</dbReference>
<dbReference type="PANTHER" id="PTHR15316:SF1">
    <property type="entry name" value="SPLICING FACTOR 3A SUBUNIT 1"/>
    <property type="match status" value="1"/>
</dbReference>
<keyword evidence="11" id="KW-1185">Reference proteome</keyword>
<dbReference type="InterPro" id="IPR000626">
    <property type="entry name" value="Ubiquitin-like_dom"/>
</dbReference>
<dbReference type="Gene3D" id="3.10.20.90">
    <property type="entry name" value="Phosphatidylinositol 3-kinase Catalytic Subunit, Chain A, domain 1"/>
    <property type="match status" value="1"/>
</dbReference>
<dbReference type="SMART" id="SM00648">
    <property type="entry name" value="SWAP"/>
    <property type="match status" value="2"/>
</dbReference>
<keyword evidence="5" id="KW-0508">mRNA splicing</keyword>
<evidence type="ECO:0008006" key="12">
    <source>
        <dbReference type="Google" id="ProtNLM"/>
    </source>
</evidence>
<dbReference type="SUPFAM" id="SSF109905">
    <property type="entry name" value="Surp module (SWAP domain)"/>
    <property type="match status" value="2"/>
</dbReference>
<sequence length="788" mass="87006">MLGSLPILPLPAPPADGDLGPTPPAQISEGYDDEKTLENNEDQTKVNDKANLAPASVATHTRTIGIIYPPPDIRNIVDKTSQFVAKNGPEFEKRIIANNEGNAKFNFLRASDPYHAYYQHRLSEARAQNQSSQPLQPAEPASESATAAPSADASDASAKPDPSAQFRPVRKVLEPPEAEQYTVRLPEGITGEELDIIKLTAHRESTNPQFHFLRPTHSMFMFFTSLADAYSKVLMPSKGLTDKLRNSVADMTTVLERCLHRLEWERSQEQARQKAEDEIEQERLQMAMIDWHDFVVVETIDFADDEDEDLPPPMTLDEMIRRSKMSSAMEEEDIVEPGKEVEMDMDEEEVQLVEEGMRAASLEEYGDTKNNEAKAIPEEQEPPMRIVKNWKRPEDRIPADRDPTKYVVSPITGELIPINEMSEHMRISLIDPKYKEQKDRMFAKIRETTLAADDEISRNIVGLARLRPDIFGTTEEEVSNAVKAEIEKKKDEQPKQVIWDGHTGSIGRTANQAMSQNTGGEDMNDALNNDGRSLPGPAPPPPRPGGMPSVRPLPPPPGLALNIPRPPTMLQYSSPAPPPPGPPVVNMITPIRPPPPSMQMMHGQPLMSNRPPMSMNSPNISVPPPPGSQFTPLGGPRPFMPMSQPGMSMVPPPPMPQGMPPPPPPEEAPPPLPDEPEPKKQKLDDSTLIPEDQFLAQHSGPARITISVPNVDEGNLKGQVLEITVQSLSETVGSLKEKIAGEIQLPSNKQKLSGKAGFLKDNLSLAHYNVLPGEALSLSLRERGGRKR</sequence>
<dbReference type="Proteomes" id="UP001318860">
    <property type="component" value="Unassembled WGS sequence"/>
</dbReference>
<feature type="region of interest" description="Disordered" evidence="7">
    <location>
        <begin position="1"/>
        <end position="44"/>
    </location>
</feature>
<dbReference type="CDD" id="cd01800">
    <property type="entry name" value="Ubl_SF3a120"/>
    <property type="match status" value="1"/>
</dbReference>
<feature type="compositionally biased region" description="Polar residues" evidence="7">
    <location>
        <begin position="126"/>
        <end position="135"/>
    </location>
</feature>
<dbReference type="InterPro" id="IPR035967">
    <property type="entry name" value="SWAP/Surp_sf"/>
</dbReference>
<keyword evidence="4" id="KW-0677">Repeat</keyword>
<dbReference type="SUPFAM" id="SSF54236">
    <property type="entry name" value="Ubiquitin-like"/>
    <property type="match status" value="1"/>
</dbReference>
<dbReference type="Gene3D" id="1.10.10.790">
    <property type="entry name" value="Surp module"/>
    <property type="match status" value="2"/>
</dbReference>
<evidence type="ECO:0000259" key="9">
    <source>
        <dbReference type="PROSITE" id="PS50128"/>
    </source>
</evidence>
<feature type="region of interest" description="Disordered" evidence="7">
    <location>
        <begin position="125"/>
        <end position="179"/>
    </location>
</feature>
<dbReference type="Pfam" id="PF00240">
    <property type="entry name" value="ubiquitin"/>
    <property type="match status" value="1"/>
</dbReference>
<feature type="region of interest" description="Disordered" evidence="7">
    <location>
        <begin position="500"/>
        <end position="582"/>
    </location>
</feature>
<dbReference type="Pfam" id="PF01805">
    <property type="entry name" value="Surp"/>
    <property type="match status" value="1"/>
</dbReference>
<feature type="compositionally biased region" description="Polar residues" evidence="7">
    <location>
        <begin position="506"/>
        <end position="519"/>
    </location>
</feature>
<dbReference type="InterPro" id="IPR035563">
    <property type="entry name" value="SF3As1_ubi"/>
</dbReference>
<keyword evidence="6" id="KW-0539">Nucleus</keyword>
<comment type="subcellular location">
    <subcellularLocation>
        <location evidence="1">Nucleus</location>
    </subcellularLocation>
</comment>
<dbReference type="EMBL" id="JABTTQ020001857">
    <property type="protein sequence ID" value="KAK6127813.1"/>
    <property type="molecule type" value="Genomic_DNA"/>
</dbReference>
<evidence type="ECO:0000313" key="10">
    <source>
        <dbReference type="EMBL" id="KAK6127813.1"/>
    </source>
</evidence>
<feature type="compositionally biased region" description="Basic and acidic residues" evidence="7">
    <location>
        <begin position="33"/>
        <end position="44"/>
    </location>
</feature>
<feature type="compositionally biased region" description="Pro residues" evidence="7">
    <location>
        <begin position="536"/>
        <end position="558"/>
    </location>
</feature>
<gene>
    <name evidence="10" type="ORF">DH2020_038450</name>
</gene>
<keyword evidence="2" id="KW-0507">mRNA processing</keyword>
<dbReference type="Pfam" id="PF12230">
    <property type="entry name" value="PRP21_like_P"/>
    <property type="match status" value="1"/>
</dbReference>
<proteinExistence type="predicted"/>
<protein>
    <recommendedName>
        <fullName evidence="12">Splicing factor 3A subunit 1</fullName>
    </recommendedName>
</protein>
<evidence type="ECO:0000256" key="6">
    <source>
        <dbReference type="ARBA" id="ARBA00023242"/>
    </source>
</evidence>
<feature type="compositionally biased region" description="Basic and acidic residues" evidence="7">
    <location>
        <begin position="676"/>
        <end position="685"/>
    </location>
</feature>
<dbReference type="InterPro" id="IPR000061">
    <property type="entry name" value="Surp"/>
</dbReference>
<dbReference type="PROSITE" id="PS50128">
    <property type="entry name" value="SURP"/>
    <property type="match status" value="1"/>
</dbReference>
<evidence type="ECO:0000256" key="5">
    <source>
        <dbReference type="ARBA" id="ARBA00023187"/>
    </source>
</evidence>
<reference evidence="10 11" key="1">
    <citation type="journal article" date="2021" name="Comput. Struct. Biotechnol. J.">
        <title>De novo genome assembly of the potent medicinal plant Rehmannia glutinosa using nanopore technology.</title>
        <authorList>
            <person name="Ma L."/>
            <person name="Dong C."/>
            <person name="Song C."/>
            <person name="Wang X."/>
            <person name="Zheng X."/>
            <person name="Niu Y."/>
            <person name="Chen S."/>
            <person name="Feng W."/>
        </authorList>
    </citation>
    <scope>NUCLEOTIDE SEQUENCE [LARGE SCALE GENOMIC DNA]</scope>
    <source>
        <strain evidence="10">DH-2019</strain>
    </source>
</reference>
<evidence type="ECO:0000256" key="4">
    <source>
        <dbReference type="ARBA" id="ARBA00022737"/>
    </source>
</evidence>
<accession>A0ABR0UZ98</accession>
<feature type="region of interest" description="Disordered" evidence="7">
    <location>
        <begin position="643"/>
        <end position="701"/>
    </location>
</feature>
<evidence type="ECO:0000313" key="11">
    <source>
        <dbReference type="Proteomes" id="UP001318860"/>
    </source>
</evidence>
<feature type="compositionally biased region" description="Pro residues" evidence="7">
    <location>
        <begin position="650"/>
        <end position="673"/>
    </location>
</feature>
<feature type="domain" description="SURP motif" evidence="9">
    <location>
        <begin position="76"/>
        <end position="118"/>
    </location>
</feature>
<dbReference type="InterPro" id="IPR029071">
    <property type="entry name" value="Ubiquitin-like_domsf"/>
</dbReference>
<dbReference type="SMART" id="SM00213">
    <property type="entry name" value="UBQ"/>
    <property type="match status" value="1"/>
</dbReference>
<dbReference type="PANTHER" id="PTHR15316">
    <property type="entry name" value="SPLICEOSOME ASSOCIATED PROTEIN 114/SWAP SPLICING FACTOR-RELATED"/>
    <property type="match status" value="1"/>
</dbReference>
<evidence type="ECO:0000256" key="2">
    <source>
        <dbReference type="ARBA" id="ARBA00022664"/>
    </source>
</evidence>
<name>A0ABR0UZ98_REHGL</name>
<feature type="domain" description="Ubiquitin-like" evidence="8">
    <location>
        <begin position="729"/>
        <end position="785"/>
    </location>
</feature>
<feature type="compositionally biased region" description="Low complexity" evidence="7">
    <location>
        <begin position="138"/>
        <end position="164"/>
    </location>
</feature>
<evidence type="ECO:0000256" key="1">
    <source>
        <dbReference type="ARBA" id="ARBA00004123"/>
    </source>
</evidence>
<keyword evidence="3" id="KW-0747">Spliceosome</keyword>
<dbReference type="PROSITE" id="PS50053">
    <property type="entry name" value="UBIQUITIN_2"/>
    <property type="match status" value="1"/>
</dbReference>
<evidence type="ECO:0000256" key="3">
    <source>
        <dbReference type="ARBA" id="ARBA00022728"/>
    </source>
</evidence>
<organism evidence="10 11">
    <name type="scientific">Rehmannia glutinosa</name>
    <name type="common">Chinese foxglove</name>
    <dbReference type="NCBI Taxonomy" id="99300"/>
    <lineage>
        <taxon>Eukaryota</taxon>
        <taxon>Viridiplantae</taxon>
        <taxon>Streptophyta</taxon>
        <taxon>Embryophyta</taxon>
        <taxon>Tracheophyta</taxon>
        <taxon>Spermatophyta</taxon>
        <taxon>Magnoliopsida</taxon>
        <taxon>eudicotyledons</taxon>
        <taxon>Gunneridae</taxon>
        <taxon>Pentapetalae</taxon>
        <taxon>asterids</taxon>
        <taxon>lamiids</taxon>
        <taxon>Lamiales</taxon>
        <taxon>Orobanchaceae</taxon>
        <taxon>Rehmannieae</taxon>
        <taxon>Rehmannia</taxon>
    </lineage>
</organism>
<dbReference type="InterPro" id="IPR022030">
    <property type="entry name" value="SF3A1_dom"/>
</dbReference>
<comment type="caution">
    <text evidence="10">The sequence shown here is derived from an EMBL/GenBank/DDBJ whole genome shotgun (WGS) entry which is preliminary data.</text>
</comment>